<dbReference type="Proteomes" id="UP001519460">
    <property type="component" value="Unassembled WGS sequence"/>
</dbReference>
<organism evidence="2 3">
    <name type="scientific">Batillaria attramentaria</name>
    <dbReference type="NCBI Taxonomy" id="370345"/>
    <lineage>
        <taxon>Eukaryota</taxon>
        <taxon>Metazoa</taxon>
        <taxon>Spiralia</taxon>
        <taxon>Lophotrochozoa</taxon>
        <taxon>Mollusca</taxon>
        <taxon>Gastropoda</taxon>
        <taxon>Caenogastropoda</taxon>
        <taxon>Sorbeoconcha</taxon>
        <taxon>Cerithioidea</taxon>
        <taxon>Batillariidae</taxon>
        <taxon>Batillaria</taxon>
    </lineage>
</organism>
<sequence>MAPPYRLGILILICLSDVTADVDLASPDFKLTYIERKVNYAGGYTRVTIGYEGNVEPVACAINYYSRSSWKGPLPVEGGKFYFDQPAGQRFPYVYIHLRGQPSYRLKLRLQISDGAPLREHIGFEFEAHPWRDVQYTGHHAASVNITVKMQSYDYSKYSALQDVQSDHMCWLFLTRQNVNVIKQNTGTVHKIAEFSIYPIFFFPTDGTKLVESCTFPLNNGGFAMFRVSLAPKGKPGILLKLNVESYFRIYRPDQAPLFFPW</sequence>
<evidence type="ECO:0000313" key="3">
    <source>
        <dbReference type="Proteomes" id="UP001519460"/>
    </source>
</evidence>
<accession>A0ABD0JKT7</accession>
<feature type="signal peptide" evidence="1">
    <location>
        <begin position="1"/>
        <end position="20"/>
    </location>
</feature>
<comment type="caution">
    <text evidence="2">The sequence shown here is derived from an EMBL/GenBank/DDBJ whole genome shotgun (WGS) entry which is preliminary data.</text>
</comment>
<name>A0ABD0JKT7_9CAEN</name>
<evidence type="ECO:0000313" key="2">
    <source>
        <dbReference type="EMBL" id="KAK7475335.1"/>
    </source>
</evidence>
<evidence type="ECO:0000256" key="1">
    <source>
        <dbReference type="SAM" id="SignalP"/>
    </source>
</evidence>
<keyword evidence="1" id="KW-0732">Signal</keyword>
<proteinExistence type="predicted"/>
<feature type="chain" id="PRO_5044821659" evidence="1">
    <location>
        <begin position="21"/>
        <end position="262"/>
    </location>
</feature>
<dbReference type="AlphaFoldDB" id="A0ABD0JKT7"/>
<protein>
    <submittedName>
        <fullName evidence="2">Uncharacterized protein</fullName>
    </submittedName>
</protein>
<dbReference type="EMBL" id="JACVVK020000409">
    <property type="protein sequence ID" value="KAK7475335.1"/>
    <property type="molecule type" value="Genomic_DNA"/>
</dbReference>
<gene>
    <name evidence="2" type="ORF">BaRGS_00033411</name>
</gene>
<keyword evidence="3" id="KW-1185">Reference proteome</keyword>
<reference evidence="2 3" key="1">
    <citation type="journal article" date="2023" name="Sci. Data">
        <title>Genome assembly of the Korean intertidal mud-creeper Batillaria attramentaria.</title>
        <authorList>
            <person name="Patra A.K."/>
            <person name="Ho P.T."/>
            <person name="Jun S."/>
            <person name="Lee S.J."/>
            <person name="Kim Y."/>
            <person name="Won Y.J."/>
        </authorList>
    </citation>
    <scope>NUCLEOTIDE SEQUENCE [LARGE SCALE GENOMIC DNA]</scope>
    <source>
        <strain evidence="2">Wonlab-2016</strain>
    </source>
</reference>